<evidence type="ECO:0000256" key="1">
    <source>
        <dbReference type="SAM" id="Phobius"/>
    </source>
</evidence>
<keyword evidence="1" id="KW-0812">Transmembrane</keyword>
<dbReference type="Proteomes" id="UP000190626">
    <property type="component" value="Unassembled WGS sequence"/>
</dbReference>
<evidence type="ECO:0000313" key="2">
    <source>
        <dbReference type="EMBL" id="OPH61779.1"/>
    </source>
</evidence>
<keyword evidence="3" id="KW-1185">Reference proteome</keyword>
<proteinExistence type="predicted"/>
<keyword evidence="1" id="KW-1133">Transmembrane helix</keyword>
<sequence length="65" mass="7392">MKEQVNFTKIYILIGRILLAIFIGKLAAYVFIGNWDSVIKASIGLLIFTTVYVLCRWNLTGKARL</sequence>
<comment type="caution">
    <text evidence="2">The sequence shown here is derived from an EMBL/GenBank/DDBJ whole genome shotgun (WGS) entry which is preliminary data.</text>
</comment>
<evidence type="ECO:0000313" key="3">
    <source>
        <dbReference type="Proteomes" id="UP000190626"/>
    </source>
</evidence>
<dbReference type="AlphaFoldDB" id="A0A1V4HS53"/>
<keyword evidence="1" id="KW-0472">Membrane</keyword>
<organism evidence="2 3">
    <name type="scientific">Paenibacillus ferrarius</name>
    <dbReference type="NCBI Taxonomy" id="1469647"/>
    <lineage>
        <taxon>Bacteria</taxon>
        <taxon>Bacillati</taxon>
        <taxon>Bacillota</taxon>
        <taxon>Bacilli</taxon>
        <taxon>Bacillales</taxon>
        <taxon>Paenibacillaceae</taxon>
        <taxon>Paenibacillus</taxon>
    </lineage>
</organism>
<dbReference type="RefSeq" id="WP_079408777.1">
    <property type="nucleotide sequence ID" value="NZ_MBTG01000001.1"/>
</dbReference>
<name>A0A1V4HS53_9BACL</name>
<protein>
    <submittedName>
        <fullName evidence="2">Uncharacterized protein</fullName>
    </submittedName>
</protein>
<dbReference type="EMBL" id="MBTG01000001">
    <property type="protein sequence ID" value="OPH61779.1"/>
    <property type="molecule type" value="Genomic_DNA"/>
</dbReference>
<feature type="transmembrane region" description="Helical" evidence="1">
    <location>
        <begin position="38"/>
        <end position="59"/>
    </location>
</feature>
<gene>
    <name evidence="2" type="ORF">BC351_00630</name>
</gene>
<feature type="transmembrane region" description="Helical" evidence="1">
    <location>
        <begin position="12"/>
        <end position="32"/>
    </location>
</feature>
<reference evidence="3" key="1">
    <citation type="submission" date="2016-07" db="EMBL/GenBank/DDBJ databases">
        <authorList>
            <person name="Florea S."/>
            <person name="Webb J.S."/>
            <person name="Jaromczyk J."/>
            <person name="Schardl C.L."/>
        </authorList>
    </citation>
    <scope>NUCLEOTIDE SEQUENCE [LARGE SCALE GENOMIC DNA]</scope>
    <source>
        <strain evidence="3">CY1</strain>
    </source>
</reference>
<accession>A0A1V4HS53</accession>